<evidence type="ECO:0000313" key="1">
    <source>
        <dbReference type="EMBL" id="KAJ8498132.1"/>
    </source>
</evidence>
<organism evidence="1 2">
    <name type="scientific">Ensete ventricosum</name>
    <name type="common">Abyssinian banana</name>
    <name type="synonym">Musa ensete</name>
    <dbReference type="NCBI Taxonomy" id="4639"/>
    <lineage>
        <taxon>Eukaryota</taxon>
        <taxon>Viridiplantae</taxon>
        <taxon>Streptophyta</taxon>
        <taxon>Embryophyta</taxon>
        <taxon>Tracheophyta</taxon>
        <taxon>Spermatophyta</taxon>
        <taxon>Magnoliopsida</taxon>
        <taxon>Liliopsida</taxon>
        <taxon>Zingiberales</taxon>
        <taxon>Musaceae</taxon>
        <taxon>Ensete</taxon>
    </lineage>
</organism>
<gene>
    <name evidence="1" type="ORF">OPV22_008684</name>
</gene>
<accession>A0AAV8RCU9</accession>
<name>A0AAV8RCU9_ENSVE</name>
<evidence type="ECO:0008006" key="3">
    <source>
        <dbReference type="Google" id="ProtNLM"/>
    </source>
</evidence>
<dbReference type="AlphaFoldDB" id="A0AAV8RCU9"/>
<keyword evidence="2" id="KW-1185">Reference proteome</keyword>
<reference evidence="1 2" key="1">
    <citation type="submission" date="2022-12" db="EMBL/GenBank/DDBJ databases">
        <title>Chromosome-scale assembly of the Ensete ventricosum genome.</title>
        <authorList>
            <person name="Dussert Y."/>
            <person name="Stocks J."/>
            <person name="Wendawek A."/>
            <person name="Woldeyes F."/>
            <person name="Nichols R.A."/>
            <person name="Borrell J.S."/>
        </authorList>
    </citation>
    <scope>NUCLEOTIDE SEQUENCE [LARGE SCALE GENOMIC DNA]</scope>
    <source>
        <strain evidence="2">cv. Maze</strain>
        <tissue evidence="1">Seeds</tissue>
    </source>
</reference>
<protein>
    <recommendedName>
        <fullName evidence="3">RRM domain-containing protein</fullName>
    </recommendedName>
</protein>
<dbReference type="EMBL" id="JAQQAF010000003">
    <property type="protein sequence ID" value="KAJ8498132.1"/>
    <property type="molecule type" value="Genomic_DNA"/>
</dbReference>
<proteinExistence type="predicted"/>
<evidence type="ECO:0000313" key="2">
    <source>
        <dbReference type="Proteomes" id="UP001222027"/>
    </source>
</evidence>
<sequence>MEALIDSGLKVKIAFNLFLSKMRPIFCGNFEYDARQSEWECLLGRYGKVDRVDTKSGISWSTYFLPG</sequence>
<comment type="caution">
    <text evidence="1">The sequence shown here is derived from an EMBL/GenBank/DDBJ whole genome shotgun (WGS) entry which is preliminary data.</text>
</comment>
<dbReference type="Proteomes" id="UP001222027">
    <property type="component" value="Unassembled WGS sequence"/>
</dbReference>